<reference evidence="1" key="1">
    <citation type="submission" date="2020-08" db="EMBL/GenBank/DDBJ databases">
        <title>Multicomponent nature underlies the extraordinary mechanical properties of spider dragline silk.</title>
        <authorList>
            <person name="Kono N."/>
            <person name="Nakamura H."/>
            <person name="Mori M."/>
            <person name="Yoshida Y."/>
            <person name="Ohtoshi R."/>
            <person name="Malay A.D."/>
            <person name="Moran D.A.P."/>
            <person name="Tomita M."/>
            <person name="Numata K."/>
            <person name="Arakawa K."/>
        </authorList>
    </citation>
    <scope>NUCLEOTIDE SEQUENCE</scope>
</reference>
<name>A0A8X6V1V0_TRICX</name>
<keyword evidence="2" id="KW-1185">Reference proteome</keyword>
<sequence length="94" mass="10730">MFIKHVGLQWGIREPVILSEPPSPVKNVRKWQRNSLNDQNDVQICRHGSCVNRRSTPSIIEGCFPDHNSRCRLSVPFSNQYTAIIVTKTETALI</sequence>
<dbReference type="AlphaFoldDB" id="A0A8X6V1V0"/>
<evidence type="ECO:0000313" key="2">
    <source>
        <dbReference type="Proteomes" id="UP000887159"/>
    </source>
</evidence>
<organism evidence="1 2">
    <name type="scientific">Trichonephila clavipes</name>
    <name type="common">Golden silk orbweaver</name>
    <name type="synonym">Nephila clavipes</name>
    <dbReference type="NCBI Taxonomy" id="2585209"/>
    <lineage>
        <taxon>Eukaryota</taxon>
        <taxon>Metazoa</taxon>
        <taxon>Ecdysozoa</taxon>
        <taxon>Arthropoda</taxon>
        <taxon>Chelicerata</taxon>
        <taxon>Arachnida</taxon>
        <taxon>Araneae</taxon>
        <taxon>Araneomorphae</taxon>
        <taxon>Entelegynae</taxon>
        <taxon>Araneoidea</taxon>
        <taxon>Nephilidae</taxon>
        <taxon>Trichonephila</taxon>
    </lineage>
</organism>
<gene>
    <name evidence="1" type="ORF">TNCV_2289931</name>
</gene>
<comment type="caution">
    <text evidence="1">The sequence shown here is derived from an EMBL/GenBank/DDBJ whole genome shotgun (WGS) entry which is preliminary data.</text>
</comment>
<dbReference type="Proteomes" id="UP000887159">
    <property type="component" value="Unassembled WGS sequence"/>
</dbReference>
<evidence type="ECO:0000313" key="1">
    <source>
        <dbReference type="EMBL" id="GFX96103.1"/>
    </source>
</evidence>
<proteinExistence type="predicted"/>
<protein>
    <submittedName>
        <fullName evidence="1">Uncharacterized protein</fullName>
    </submittedName>
</protein>
<dbReference type="EMBL" id="BMAU01021190">
    <property type="protein sequence ID" value="GFX96103.1"/>
    <property type="molecule type" value="Genomic_DNA"/>
</dbReference>
<accession>A0A8X6V1V0</accession>